<protein>
    <submittedName>
        <fullName evidence="3">BHLH domain-containing protein</fullName>
    </submittedName>
</protein>
<dbReference type="WBParaSite" id="sdigi.contig47.g2886.t1">
    <property type="protein sequence ID" value="sdigi.contig47.g2886.t1"/>
    <property type="gene ID" value="sdigi.contig47.g2886"/>
</dbReference>
<dbReference type="GO" id="GO:0005667">
    <property type="term" value="C:transcription regulator complex"/>
    <property type="evidence" value="ECO:0007669"/>
    <property type="project" value="InterPro"/>
</dbReference>
<evidence type="ECO:0000313" key="3">
    <source>
        <dbReference type="WBParaSite" id="sdigi.contig47.g2886.t1"/>
    </source>
</evidence>
<dbReference type="AlphaFoldDB" id="A0A915PUZ1"/>
<dbReference type="GO" id="GO:0005737">
    <property type="term" value="C:cytoplasm"/>
    <property type="evidence" value="ECO:0007669"/>
    <property type="project" value="InterPro"/>
</dbReference>
<dbReference type="Proteomes" id="UP000887581">
    <property type="component" value="Unplaced"/>
</dbReference>
<organism evidence="2 3">
    <name type="scientific">Setaria digitata</name>
    <dbReference type="NCBI Taxonomy" id="48799"/>
    <lineage>
        <taxon>Eukaryota</taxon>
        <taxon>Metazoa</taxon>
        <taxon>Ecdysozoa</taxon>
        <taxon>Nematoda</taxon>
        <taxon>Chromadorea</taxon>
        <taxon>Rhabditida</taxon>
        <taxon>Spirurina</taxon>
        <taxon>Spiruromorpha</taxon>
        <taxon>Filarioidea</taxon>
        <taxon>Setariidae</taxon>
        <taxon>Setaria</taxon>
    </lineage>
</organism>
<keyword evidence="2" id="KW-1185">Reference proteome</keyword>
<dbReference type="InterPro" id="IPR050933">
    <property type="entry name" value="Circadian_TF"/>
</dbReference>
<dbReference type="SUPFAM" id="SSF47459">
    <property type="entry name" value="HLH, helix-loop-helix DNA-binding domain"/>
    <property type="match status" value="1"/>
</dbReference>
<dbReference type="GO" id="GO:0003677">
    <property type="term" value="F:DNA binding"/>
    <property type="evidence" value="ECO:0007669"/>
    <property type="project" value="UniProtKB-ARBA"/>
</dbReference>
<evidence type="ECO:0000313" key="2">
    <source>
        <dbReference type="Proteomes" id="UP000887581"/>
    </source>
</evidence>
<feature type="domain" description="BHLH" evidence="1">
    <location>
        <begin position="60"/>
        <end position="111"/>
    </location>
</feature>
<dbReference type="CDD" id="cd00130">
    <property type="entry name" value="PAS"/>
    <property type="match status" value="1"/>
</dbReference>
<reference evidence="3" key="1">
    <citation type="submission" date="2022-11" db="UniProtKB">
        <authorList>
            <consortium name="WormBaseParasite"/>
        </authorList>
    </citation>
    <scope>IDENTIFICATION</scope>
</reference>
<dbReference type="Pfam" id="PF14598">
    <property type="entry name" value="PAS_11"/>
    <property type="match status" value="1"/>
</dbReference>
<dbReference type="GO" id="GO:0005634">
    <property type="term" value="C:nucleus"/>
    <property type="evidence" value="ECO:0007669"/>
    <property type="project" value="InterPro"/>
</dbReference>
<dbReference type="InterPro" id="IPR000014">
    <property type="entry name" value="PAS"/>
</dbReference>
<dbReference type="GO" id="GO:0046983">
    <property type="term" value="F:protein dimerization activity"/>
    <property type="evidence" value="ECO:0007669"/>
    <property type="project" value="InterPro"/>
</dbReference>
<dbReference type="GO" id="GO:0045944">
    <property type="term" value="P:positive regulation of transcription by RNA polymerase II"/>
    <property type="evidence" value="ECO:0007669"/>
    <property type="project" value="UniProtKB-ARBA"/>
</dbReference>
<dbReference type="GO" id="GO:0003700">
    <property type="term" value="F:DNA-binding transcription factor activity"/>
    <property type="evidence" value="ECO:0007669"/>
    <property type="project" value="InterPro"/>
</dbReference>
<name>A0A915PUZ1_9BILA</name>
<dbReference type="InterPro" id="IPR011598">
    <property type="entry name" value="bHLH_dom"/>
</dbReference>
<accession>A0A915PUZ1</accession>
<dbReference type="Gene3D" id="4.10.280.10">
    <property type="entry name" value="Helix-loop-helix DNA-binding domain"/>
    <property type="match status" value="1"/>
</dbReference>
<dbReference type="Pfam" id="PF00010">
    <property type="entry name" value="HLH"/>
    <property type="match status" value="1"/>
</dbReference>
<dbReference type="PANTHER" id="PTHR23042">
    <property type="entry name" value="CIRCADIAN PROTEIN CLOCK/ARNT/BMAL/PAS"/>
    <property type="match status" value="1"/>
</dbReference>
<evidence type="ECO:0000259" key="1">
    <source>
        <dbReference type="PROSITE" id="PS50888"/>
    </source>
</evidence>
<dbReference type="InterPro" id="IPR036638">
    <property type="entry name" value="HLH_DNA-bd_sf"/>
</dbReference>
<sequence>MIVRSTQYNKLLTSLQTSLYLISQTSQLNSSAATTSARAAELDDDWMDFAPNSPLTNHVTNSSNHSEIEKRRRDRMNELMGQLAALLPATFCRKLDKLSLLRLALDHISTMSTSNDKELSCDCCAKHVTISDLLTLLKKNIEHFVTVVDISSGKILYASDEMNQFFGDNILTRNWYEILHPVDGIIFKKETATECHEDVNASDSVCETVSSSTGFYKQKTEWNLGLRRSFPCRLRVYNSEDSNHYEQNYEYFHCYGSLRHVDKPILVMLLIKIQTKTIQGVEEQFQMTVTPNGQVIRCGPGLPSVLKHLPQDLTGCYYYDLIHEGDLLDVAYHHKQGSGREISTASKSMLLGYHSRIHGTLKRNLSSLITEASGLFSDQINNFPLLQLFMQRYNSIRHDEESSPEESVLRQLLSNKRLQKNHQETAPELTVLGVARLGESATEEL</sequence>
<dbReference type="Gene3D" id="3.30.450.20">
    <property type="entry name" value="PAS domain"/>
    <property type="match status" value="2"/>
</dbReference>
<dbReference type="InterPro" id="IPR001067">
    <property type="entry name" value="Nuc_translocat"/>
</dbReference>
<dbReference type="SMART" id="SM00353">
    <property type="entry name" value="HLH"/>
    <property type="match status" value="1"/>
</dbReference>
<dbReference type="PRINTS" id="PR00785">
    <property type="entry name" value="NCTRNSLOCATR"/>
</dbReference>
<proteinExistence type="predicted"/>
<dbReference type="PROSITE" id="PS50888">
    <property type="entry name" value="BHLH"/>
    <property type="match status" value="1"/>
</dbReference>